<dbReference type="EMBL" id="JBHFNT010000046">
    <property type="protein sequence ID" value="MFB2833768.1"/>
    <property type="molecule type" value="Genomic_DNA"/>
</dbReference>
<comment type="caution">
    <text evidence="1">The sequence shown here is derived from an EMBL/GenBank/DDBJ whole genome shotgun (WGS) entry which is preliminary data.</text>
</comment>
<name>A0ABV4WFB2_9CYAN</name>
<proteinExistence type="predicted"/>
<dbReference type="RefSeq" id="WP_413276218.1">
    <property type="nucleotide sequence ID" value="NZ_JBHFNT010000046.1"/>
</dbReference>
<dbReference type="Proteomes" id="UP001576780">
    <property type="component" value="Unassembled WGS sequence"/>
</dbReference>
<evidence type="ECO:0000313" key="2">
    <source>
        <dbReference type="Proteomes" id="UP001576780"/>
    </source>
</evidence>
<gene>
    <name evidence="1" type="ORF">ACE1CA_04480</name>
</gene>
<dbReference type="InterPro" id="IPR021373">
    <property type="entry name" value="DUF2993"/>
</dbReference>
<organism evidence="1 2">
    <name type="scientific">Floridaenema evergladense BLCC-F167</name>
    <dbReference type="NCBI Taxonomy" id="3153639"/>
    <lineage>
        <taxon>Bacteria</taxon>
        <taxon>Bacillati</taxon>
        <taxon>Cyanobacteriota</taxon>
        <taxon>Cyanophyceae</taxon>
        <taxon>Oscillatoriophycideae</taxon>
        <taxon>Aerosakkonematales</taxon>
        <taxon>Aerosakkonemataceae</taxon>
        <taxon>Floridanema</taxon>
        <taxon>Floridanema evergladense</taxon>
    </lineage>
</organism>
<reference evidence="1 2" key="1">
    <citation type="submission" date="2024-09" db="EMBL/GenBank/DDBJ databases">
        <title>Floridaenema gen nov. (Aerosakkonemataceae, Aerosakkonematales ord. nov., Cyanobacteria) from benthic tropical and subtropical fresh waters, with the description of four new species.</title>
        <authorList>
            <person name="Moretto J.A."/>
            <person name="Berthold D.E."/>
            <person name="Lefler F.W."/>
            <person name="Huang I.-S."/>
            <person name="Laughinghouse H. IV."/>
        </authorList>
    </citation>
    <scope>NUCLEOTIDE SEQUENCE [LARGE SCALE GENOMIC DNA]</scope>
    <source>
        <strain evidence="1 2">BLCC-F167</strain>
    </source>
</reference>
<accession>A0ABV4WFB2</accession>
<keyword evidence="2" id="KW-1185">Reference proteome</keyword>
<evidence type="ECO:0000313" key="1">
    <source>
        <dbReference type="EMBL" id="MFB2833768.1"/>
    </source>
</evidence>
<dbReference type="Pfam" id="PF11209">
    <property type="entry name" value="LmeA"/>
    <property type="match status" value="1"/>
</dbReference>
<protein>
    <submittedName>
        <fullName evidence="1">DUF2993 domain-containing protein</fullName>
    </submittedName>
</protein>
<sequence length="283" mass="31460">MEFLTIFLSALLGVLGSVGFFVDRFAENAIRQRFQRVEQLKVRIDNAPNYQLISGKVQRVRVAGRGLWLTPEARIAVLELDTDPISANIQALRGGRISPASLRQPAKAAFRLVLTEEDVNNILKSPKISQQLQRLSASFLGNMGGQQVESYEIINPRIEFLPENRLRFQVELQQKQGTGTQQSNSGEKLAVIAESGLRIVNGHQLELISPAVSINENTIPEFLIGALAQSFIDDLDLKKLEKSGIIARILDFEVNQDNLEIAAFVQVQPQAQKQPQTPAQPKE</sequence>